<feature type="compositionally biased region" description="Low complexity" evidence="3">
    <location>
        <begin position="437"/>
        <end position="446"/>
    </location>
</feature>
<organism evidence="6 7">
    <name type="scientific">Streptomyces litmocidini</name>
    <dbReference type="NCBI Taxonomy" id="67318"/>
    <lineage>
        <taxon>Bacteria</taxon>
        <taxon>Bacillati</taxon>
        <taxon>Actinomycetota</taxon>
        <taxon>Actinomycetes</taxon>
        <taxon>Kitasatosporales</taxon>
        <taxon>Streptomycetaceae</taxon>
        <taxon>Streptomyces</taxon>
    </lineage>
</organism>
<reference evidence="6 7" key="1">
    <citation type="submission" date="2024-10" db="EMBL/GenBank/DDBJ databases">
        <title>The Natural Products Discovery Center: Release of the First 8490 Sequenced Strains for Exploring Actinobacteria Biosynthetic Diversity.</title>
        <authorList>
            <person name="Kalkreuter E."/>
            <person name="Kautsar S.A."/>
            <person name="Yang D."/>
            <person name="Bader C.D."/>
            <person name="Teijaro C.N."/>
            <person name="Fluegel L."/>
            <person name="Davis C.M."/>
            <person name="Simpson J.R."/>
            <person name="Lauterbach L."/>
            <person name="Steele A.D."/>
            <person name="Gui C."/>
            <person name="Meng S."/>
            <person name="Li G."/>
            <person name="Viehrig K."/>
            <person name="Ye F."/>
            <person name="Su P."/>
            <person name="Kiefer A.F."/>
            <person name="Nichols A."/>
            <person name="Cepeda A.J."/>
            <person name="Yan W."/>
            <person name="Fan B."/>
            <person name="Jiang Y."/>
            <person name="Adhikari A."/>
            <person name="Zheng C.-J."/>
            <person name="Schuster L."/>
            <person name="Cowan T.M."/>
            <person name="Smanski M.J."/>
            <person name="Chevrette M.G."/>
            <person name="De Carvalho L.P.S."/>
            <person name="Shen B."/>
        </authorList>
    </citation>
    <scope>NUCLEOTIDE SEQUENCE [LARGE SCALE GENOMIC DNA]</scope>
    <source>
        <strain evidence="6 7">NPDC020602</strain>
    </source>
</reference>
<comment type="caution">
    <text evidence="6">The sequence shown here is derived from an EMBL/GenBank/DDBJ whole genome shotgun (WGS) entry which is preliminary data.</text>
</comment>
<feature type="region of interest" description="Disordered" evidence="3">
    <location>
        <begin position="437"/>
        <end position="505"/>
    </location>
</feature>
<evidence type="ECO:0000256" key="4">
    <source>
        <dbReference type="SAM" id="Phobius"/>
    </source>
</evidence>
<dbReference type="EMBL" id="JBIRUI010000011">
    <property type="protein sequence ID" value="MFI1716541.1"/>
    <property type="molecule type" value="Genomic_DNA"/>
</dbReference>
<dbReference type="PANTHER" id="PTHR31956:SF1">
    <property type="entry name" value="NON-SPECIFIC PHOSPHOLIPASE C1"/>
    <property type="match status" value="1"/>
</dbReference>
<evidence type="ECO:0000313" key="7">
    <source>
        <dbReference type="Proteomes" id="UP001611339"/>
    </source>
</evidence>
<keyword evidence="2" id="KW-0843">Virulence</keyword>
<keyword evidence="4" id="KW-1133">Transmembrane helix</keyword>
<feature type="chain" id="PRO_5046245139" evidence="5">
    <location>
        <begin position="27"/>
        <end position="505"/>
    </location>
</feature>
<feature type="signal peptide" evidence="5">
    <location>
        <begin position="1"/>
        <end position="26"/>
    </location>
</feature>
<dbReference type="RefSeq" id="WP_398710921.1">
    <property type="nucleotide sequence ID" value="NZ_JBIRUI010000011.1"/>
</dbReference>
<dbReference type="InterPro" id="IPR017850">
    <property type="entry name" value="Alkaline_phosphatase_core_sf"/>
</dbReference>
<dbReference type="Gene3D" id="3.40.720.10">
    <property type="entry name" value="Alkaline Phosphatase, subunit A"/>
    <property type="match status" value="2"/>
</dbReference>
<proteinExistence type="predicted"/>
<accession>A0ABW7UA76</accession>
<keyword evidence="5" id="KW-0732">Signal</keyword>
<feature type="compositionally biased region" description="Low complexity" evidence="3">
    <location>
        <begin position="455"/>
        <end position="497"/>
    </location>
</feature>
<gene>
    <name evidence="6" type="ORF">ACH407_23575</name>
</gene>
<protein>
    <submittedName>
        <fullName evidence="6">Alkaline phosphatase family protein</fullName>
    </submittedName>
</protein>
<dbReference type="Pfam" id="PF04185">
    <property type="entry name" value="Phosphoesterase"/>
    <property type="match status" value="1"/>
</dbReference>
<feature type="transmembrane region" description="Helical" evidence="4">
    <location>
        <begin position="409"/>
        <end position="432"/>
    </location>
</feature>
<evidence type="ECO:0000256" key="2">
    <source>
        <dbReference type="ARBA" id="ARBA00023026"/>
    </source>
</evidence>
<dbReference type="Proteomes" id="UP001611339">
    <property type="component" value="Unassembled WGS sequence"/>
</dbReference>
<keyword evidence="4" id="KW-0472">Membrane</keyword>
<name>A0ABW7UA76_9ACTN</name>
<dbReference type="PANTHER" id="PTHR31956">
    <property type="entry name" value="NON-SPECIFIC PHOSPHOLIPASE C4-RELATED"/>
    <property type="match status" value="1"/>
</dbReference>
<keyword evidence="1" id="KW-0378">Hydrolase</keyword>
<keyword evidence="4" id="KW-0812">Transmembrane</keyword>
<dbReference type="InterPro" id="IPR007312">
    <property type="entry name" value="Phosphoesterase"/>
</dbReference>
<evidence type="ECO:0000256" key="1">
    <source>
        <dbReference type="ARBA" id="ARBA00022801"/>
    </source>
</evidence>
<evidence type="ECO:0000256" key="5">
    <source>
        <dbReference type="SAM" id="SignalP"/>
    </source>
</evidence>
<keyword evidence="7" id="KW-1185">Reference proteome</keyword>
<sequence length="505" mass="52107">MKSPTVRLLAALAGAALLLGPTTATAATDPDPGSGTAAEHRATTPVQHFVYLMQGPRTFDNYFGTYPGADGIPAGACQPRTVDGPAADCVRPYALHDKAPAPLSPSRSIIAAQVNGGRMDGFVSAYTRQGRDGTPVMGHYDARDLPFSWAAADRYVLFDRFFSAVPYGTAAERSYWVSGAAPTAAGDRPTVFDRLQQAGVSWKFYVQDYRPDENVRTPGSTQQVRVPLLGHARFLDDPALASHIVDLDQYYRDLENGTLPSVAYISSSGASETSARSVPAGQKLIRSLATQLALSRYWDSSALLWSYDGSGGWYDHVAPPAAADGPRGLRVPAVLISAYARAGHVDHQVLDSSSALRFIQDNWNLEPLGGRVASATGLAAAFDFSAAPRPPEVLAVPTARPAVRPVNSALVYGLYGGALGAAALLVAGTALLTARRRSTSPTAPAGPAGPPAPAGPSAGPSEAAGPPEAAGPSGSAGPPEAAGLSASAGSSESTGPSRAPEGSPP</sequence>
<evidence type="ECO:0000256" key="3">
    <source>
        <dbReference type="SAM" id="MobiDB-lite"/>
    </source>
</evidence>
<evidence type="ECO:0000313" key="6">
    <source>
        <dbReference type="EMBL" id="MFI1716541.1"/>
    </source>
</evidence>